<proteinExistence type="predicted"/>
<dbReference type="AlphaFoldDB" id="A0A4Y2CP15"/>
<dbReference type="EMBL" id="BGPR01000220">
    <property type="protein sequence ID" value="GBM05899.1"/>
    <property type="molecule type" value="Genomic_DNA"/>
</dbReference>
<keyword evidence="2" id="KW-1185">Reference proteome</keyword>
<gene>
    <name evidence="1" type="ORF">AVEN_135267_1</name>
</gene>
<protein>
    <submittedName>
        <fullName evidence="1">Uncharacterized protein</fullName>
    </submittedName>
</protein>
<organism evidence="1 2">
    <name type="scientific">Araneus ventricosus</name>
    <name type="common">Orbweaver spider</name>
    <name type="synonym">Epeira ventricosa</name>
    <dbReference type="NCBI Taxonomy" id="182803"/>
    <lineage>
        <taxon>Eukaryota</taxon>
        <taxon>Metazoa</taxon>
        <taxon>Ecdysozoa</taxon>
        <taxon>Arthropoda</taxon>
        <taxon>Chelicerata</taxon>
        <taxon>Arachnida</taxon>
        <taxon>Araneae</taxon>
        <taxon>Araneomorphae</taxon>
        <taxon>Entelegynae</taxon>
        <taxon>Araneoidea</taxon>
        <taxon>Araneidae</taxon>
        <taxon>Araneus</taxon>
    </lineage>
</organism>
<dbReference type="Proteomes" id="UP000499080">
    <property type="component" value="Unassembled WGS sequence"/>
</dbReference>
<sequence>MGSFVKQTDLNTSLKSNELRRRLPKVLVLHNEEGKLKNMSPFLIQKHIYAFAGNVQSVKKMKSGDLLVESSSLQQSEQLLSITKFGDIPLQSLLMHLSTIQGE</sequence>
<name>A0A4Y2CP15_ARAVE</name>
<evidence type="ECO:0000313" key="1">
    <source>
        <dbReference type="EMBL" id="GBM05899.1"/>
    </source>
</evidence>
<accession>A0A4Y2CP15</accession>
<evidence type="ECO:0000313" key="2">
    <source>
        <dbReference type="Proteomes" id="UP000499080"/>
    </source>
</evidence>
<reference evidence="1 2" key="1">
    <citation type="journal article" date="2019" name="Sci. Rep.">
        <title>Orb-weaving spider Araneus ventricosus genome elucidates the spidroin gene catalogue.</title>
        <authorList>
            <person name="Kono N."/>
            <person name="Nakamura H."/>
            <person name="Ohtoshi R."/>
            <person name="Moran D.A.P."/>
            <person name="Shinohara A."/>
            <person name="Yoshida Y."/>
            <person name="Fujiwara M."/>
            <person name="Mori M."/>
            <person name="Tomita M."/>
            <person name="Arakawa K."/>
        </authorList>
    </citation>
    <scope>NUCLEOTIDE SEQUENCE [LARGE SCALE GENOMIC DNA]</scope>
</reference>
<comment type="caution">
    <text evidence="1">The sequence shown here is derived from an EMBL/GenBank/DDBJ whole genome shotgun (WGS) entry which is preliminary data.</text>
</comment>